<evidence type="ECO:0000256" key="2">
    <source>
        <dbReference type="ARBA" id="ARBA00012417"/>
    </source>
</evidence>
<dbReference type="GO" id="GO:0006260">
    <property type="term" value="P:DNA replication"/>
    <property type="evidence" value="ECO:0007669"/>
    <property type="project" value="UniProtKB-KW"/>
</dbReference>
<dbReference type="NCBIfam" id="NF005298">
    <property type="entry name" value="PRK06826.1"/>
    <property type="match status" value="1"/>
</dbReference>
<dbReference type="InterPro" id="IPR004013">
    <property type="entry name" value="PHP_dom"/>
</dbReference>
<dbReference type="InterPro" id="IPR029460">
    <property type="entry name" value="DNAPol_HHH"/>
</dbReference>
<organism evidence="11 12">
    <name type="scientific">Candidatus Beckwithbacteria bacterium CG10_big_fil_rev_8_21_14_0_10_34_10</name>
    <dbReference type="NCBI Taxonomy" id="1974495"/>
    <lineage>
        <taxon>Bacteria</taxon>
        <taxon>Candidatus Beckwithiibacteriota</taxon>
    </lineage>
</organism>
<dbReference type="Pfam" id="PF02811">
    <property type="entry name" value="PHP"/>
    <property type="match status" value="1"/>
</dbReference>
<dbReference type="Gene3D" id="1.10.150.870">
    <property type="match status" value="1"/>
</dbReference>
<evidence type="ECO:0000256" key="3">
    <source>
        <dbReference type="ARBA" id="ARBA00019114"/>
    </source>
</evidence>
<evidence type="ECO:0000313" key="12">
    <source>
        <dbReference type="Proteomes" id="UP000230093"/>
    </source>
</evidence>
<dbReference type="Gene3D" id="3.20.20.140">
    <property type="entry name" value="Metal-dependent hydrolases"/>
    <property type="match status" value="1"/>
</dbReference>
<keyword evidence="7" id="KW-0239">DNA-directed DNA polymerase</keyword>
<protein>
    <recommendedName>
        <fullName evidence="3">DNA polymerase III subunit alpha</fullName>
        <ecNumber evidence="2">2.7.7.7</ecNumber>
    </recommendedName>
</protein>
<evidence type="ECO:0000256" key="5">
    <source>
        <dbReference type="ARBA" id="ARBA00022695"/>
    </source>
</evidence>
<dbReference type="EMBL" id="PEZT01000001">
    <property type="protein sequence ID" value="PIS09711.1"/>
    <property type="molecule type" value="Genomic_DNA"/>
</dbReference>
<dbReference type="NCBIfam" id="NF004226">
    <property type="entry name" value="PRK05673.1"/>
    <property type="match status" value="1"/>
</dbReference>
<comment type="catalytic activity">
    <reaction evidence="8">
        <text>DNA(n) + a 2'-deoxyribonucleoside 5'-triphosphate = DNA(n+1) + diphosphate</text>
        <dbReference type="Rhea" id="RHEA:22508"/>
        <dbReference type="Rhea" id="RHEA-COMP:17339"/>
        <dbReference type="Rhea" id="RHEA-COMP:17340"/>
        <dbReference type="ChEBI" id="CHEBI:33019"/>
        <dbReference type="ChEBI" id="CHEBI:61560"/>
        <dbReference type="ChEBI" id="CHEBI:173112"/>
        <dbReference type="EC" id="2.7.7.7"/>
    </reaction>
</comment>
<dbReference type="EC" id="2.7.7.7" evidence="2"/>
<accession>A0A2H0WAM0</accession>
<feature type="region of interest" description="Disordered" evidence="9">
    <location>
        <begin position="909"/>
        <end position="939"/>
    </location>
</feature>
<dbReference type="Pfam" id="PF14579">
    <property type="entry name" value="HHH_6"/>
    <property type="match status" value="1"/>
</dbReference>
<feature type="domain" description="Polymerase/histidinol phosphatase N-terminal" evidence="10">
    <location>
        <begin position="4"/>
        <end position="71"/>
    </location>
</feature>
<reference evidence="12" key="1">
    <citation type="submission" date="2017-09" db="EMBL/GenBank/DDBJ databases">
        <title>Depth-based differentiation of microbial function through sediment-hosted aquifers and enrichment of novel symbionts in the deep terrestrial subsurface.</title>
        <authorList>
            <person name="Probst A.J."/>
            <person name="Ladd B."/>
            <person name="Jarett J.K."/>
            <person name="Geller-Mcgrath D.E."/>
            <person name="Sieber C.M.K."/>
            <person name="Emerson J.B."/>
            <person name="Anantharaman K."/>
            <person name="Thomas B.C."/>
            <person name="Malmstrom R."/>
            <person name="Stieglmeier M."/>
            <person name="Klingl A."/>
            <person name="Woyke T."/>
            <person name="Ryan C.M."/>
            <person name="Banfield J.F."/>
        </authorList>
    </citation>
    <scope>NUCLEOTIDE SEQUENCE [LARGE SCALE GENOMIC DNA]</scope>
</reference>
<dbReference type="GO" id="GO:0005737">
    <property type="term" value="C:cytoplasm"/>
    <property type="evidence" value="ECO:0007669"/>
    <property type="project" value="UniProtKB-SubCell"/>
</dbReference>
<evidence type="ECO:0000256" key="6">
    <source>
        <dbReference type="ARBA" id="ARBA00022705"/>
    </source>
</evidence>
<dbReference type="InterPro" id="IPR011708">
    <property type="entry name" value="DNA_pol3_alpha_NTPase_dom"/>
</dbReference>
<dbReference type="PANTHER" id="PTHR32294:SF0">
    <property type="entry name" value="DNA POLYMERASE III SUBUNIT ALPHA"/>
    <property type="match status" value="1"/>
</dbReference>
<dbReference type="Gene3D" id="1.10.10.1600">
    <property type="entry name" value="Bacterial DNA polymerase III alpha subunit, thumb domain"/>
    <property type="match status" value="1"/>
</dbReference>
<evidence type="ECO:0000256" key="8">
    <source>
        <dbReference type="ARBA" id="ARBA00049244"/>
    </source>
</evidence>
<keyword evidence="5" id="KW-0548">Nucleotidyltransferase</keyword>
<evidence type="ECO:0000313" key="11">
    <source>
        <dbReference type="EMBL" id="PIS09711.1"/>
    </source>
</evidence>
<dbReference type="Pfam" id="PF07733">
    <property type="entry name" value="DNA_pol3_alpha"/>
    <property type="match status" value="1"/>
</dbReference>
<gene>
    <name evidence="11" type="ORF">COT75_00160</name>
</gene>
<dbReference type="InterPro" id="IPR016195">
    <property type="entry name" value="Pol/histidinol_Pase-like"/>
</dbReference>
<evidence type="ECO:0000256" key="9">
    <source>
        <dbReference type="SAM" id="MobiDB-lite"/>
    </source>
</evidence>
<dbReference type="InterPro" id="IPR041931">
    <property type="entry name" value="DNA_pol3_alpha_thumb_dom"/>
</dbReference>
<dbReference type="Pfam" id="PF01336">
    <property type="entry name" value="tRNA_anti-codon"/>
    <property type="match status" value="1"/>
</dbReference>
<keyword evidence="4" id="KW-0808">Transferase</keyword>
<dbReference type="Pfam" id="PF17657">
    <property type="entry name" value="DNA_pol3_finger"/>
    <property type="match status" value="1"/>
</dbReference>
<dbReference type="CDD" id="cd12113">
    <property type="entry name" value="PHP_PolIIIA_DnaE3"/>
    <property type="match status" value="1"/>
</dbReference>
<evidence type="ECO:0000256" key="1">
    <source>
        <dbReference type="ARBA" id="ARBA00004496"/>
    </source>
</evidence>
<comment type="subcellular location">
    <subcellularLocation>
        <location evidence="1">Cytoplasm</location>
    </subcellularLocation>
</comment>
<dbReference type="SMART" id="SM00481">
    <property type="entry name" value="POLIIIAc"/>
    <property type="match status" value="1"/>
</dbReference>
<dbReference type="InterPro" id="IPR004365">
    <property type="entry name" value="NA-bd_OB_tRNA"/>
</dbReference>
<keyword evidence="6" id="KW-0235">DNA replication</keyword>
<evidence type="ECO:0000256" key="7">
    <source>
        <dbReference type="ARBA" id="ARBA00022932"/>
    </source>
</evidence>
<dbReference type="CDD" id="cd04485">
    <property type="entry name" value="DnaE_OBF"/>
    <property type="match status" value="1"/>
</dbReference>
<dbReference type="NCBIfam" id="TIGR00594">
    <property type="entry name" value="polc"/>
    <property type="match status" value="1"/>
</dbReference>
<sequence>MDFVHLHTHTEYSLLDGLSKISELVTRAKEYKMKACAITDHGVMYGVIPFYIECLKQGIKPIIGCEIYMAHRSRHDKQAKIDADQYHLILLAKDFKGYQNLMKLLTKAHLEGFYYRPRADFELLEEYHQGLICTSACIEGEIPHLFLNNKDEEAEKVAKKLLKIFGDDFYLEIQSHEKIAKQEIANKKIIALSKKLGIPLVATNDVHYVDKDDAEAQDALLAVQTKKVITDKNRLTMLNSPDFYFKSPKEMKALFIEQPEAIKNTVKVALKCNLKIPIGDWVLPRYPLPKGKTAEVLLEEMVKKKLGYRFPKPTSEIKKRLKYELDVICTKGFATYFLIVQDFVIWAKSQNIRVGPGRGSAAGSLVSYILRITSINPLEHKIPFERFLSPDRPTPPDIDLDFADDRRDEVIEYVTNKYGKDKVAQIITFGTMEARGSIRDIGRVLDMPYSEPDQIAKLIPVGHSIEEALVSVFELQELYKEEKYKKLINLAKKVEGCSRHASTHAAGVVIADKDLTDYVPLQKESRGERIVTQYDMYSLDLNVSEEAIGLLKMDFLGLRNLSILQKSIELVEENIGTKVDVSELPLDDPKVYELICRGETIGVFQLESSGMRRVAKNLKPTVFSDITAMVALYRPGPMELIPEFIRGKENLNRVKYPHEDLKDILEETYGIALYQEQCLQIANLMAGFTMTEADNLRRAIGKKKRSIMVKEKVKFIKGANKKKYSKEIAEKVWSYIERFAGYGFNKAHSVSYAMIAYQTAYMKAHYPVEFMTALLTADSVSSSGPIKDEKISRGIGEAKRMNIYIRPPDINLSKTWFSIEKDPHSLEGKSIRFGLAAVKNVGEAAINAILVSRKEKGNFTSLADFCSRVEGQKANKKVIESLIQVGAFDAFGKRAPMLSALEKIRQKAVQEQKRQSNGQTSLFGSESPAKNNPGFKDDLPEIDEFDSSDLLSLEKKLLGIYLTDNPLTKVLARIEKETSHRLFELDAHELKDRRVKVGGKIERVKKVFTKKGNNEMAFLTLNDQTASLDLVVFPKLFNSLKTIIIEEKIVIVEGRIDYREDRMSLIVEKLREVKEN</sequence>
<dbReference type="GO" id="GO:0003676">
    <property type="term" value="F:nucleic acid binding"/>
    <property type="evidence" value="ECO:0007669"/>
    <property type="project" value="InterPro"/>
</dbReference>
<dbReference type="Proteomes" id="UP000230093">
    <property type="component" value="Unassembled WGS sequence"/>
</dbReference>
<name>A0A2H0WAM0_9BACT</name>
<dbReference type="InterPro" id="IPR040982">
    <property type="entry name" value="DNA_pol3_finger"/>
</dbReference>
<dbReference type="PANTHER" id="PTHR32294">
    <property type="entry name" value="DNA POLYMERASE III SUBUNIT ALPHA"/>
    <property type="match status" value="1"/>
</dbReference>
<dbReference type="AlphaFoldDB" id="A0A2H0WAM0"/>
<dbReference type="GO" id="GO:0008408">
    <property type="term" value="F:3'-5' exonuclease activity"/>
    <property type="evidence" value="ECO:0007669"/>
    <property type="project" value="InterPro"/>
</dbReference>
<evidence type="ECO:0000259" key="10">
    <source>
        <dbReference type="SMART" id="SM00481"/>
    </source>
</evidence>
<dbReference type="GO" id="GO:0003887">
    <property type="term" value="F:DNA-directed DNA polymerase activity"/>
    <property type="evidence" value="ECO:0007669"/>
    <property type="project" value="UniProtKB-KW"/>
</dbReference>
<feature type="compositionally biased region" description="Polar residues" evidence="9">
    <location>
        <begin position="915"/>
        <end position="930"/>
    </location>
</feature>
<proteinExistence type="predicted"/>
<comment type="caution">
    <text evidence="11">The sequence shown here is derived from an EMBL/GenBank/DDBJ whole genome shotgun (WGS) entry which is preliminary data.</text>
</comment>
<dbReference type="InterPro" id="IPR004805">
    <property type="entry name" value="DnaE2/DnaE/PolC"/>
</dbReference>
<evidence type="ECO:0000256" key="4">
    <source>
        <dbReference type="ARBA" id="ARBA00022679"/>
    </source>
</evidence>
<dbReference type="InterPro" id="IPR003141">
    <property type="entry name" value="Pol/His_phosphatase_N"/>
</dbReference>
<dbReference type="SUPFAM" id="SSF89550">
    <property type="entry name" value="PHP domain-like"/>
    <property type="match status" value="1"/>
</dbReference>